<dbReference type="GO" id="GO:0008483">
    <property type="term" value="F:transaminase activity"/>
    <property type="evidence" value="ECO:0007669"/>
    <property type="project" value="UniProtKB-KW"/>
</dbReference>
<feature type="modified residue" description="N6-(pyridoxal phosphate)lysine" evidence="6">
    <location>
        <position position="185"/>
    </location>
</feature>
<name>A0AB33KD58_9ACTN</name>
<proteinExistence type="inferred from homology"/>
<reference evidence="7" key="1">
    <citation type="submission" date="2024-07" db="EMBL/GenBank/DDBJ databases">
        <title>Complete genome sequences of cellulolytic bacteria, Kitasatospora sp. CMC57 and Streptomyces sp. CMC78, isolated from Japanese agricultural soil.</title>
        <authorList>
            <person name="Hashimoto T."/>
            <person name="Ito M."/>
            <person name="Iwamoto M."/>
            <person name="Fukahori D."/>
            <person name="Shoda T."/>
            <person name="Sakoda M."/>
            <person name="Morohoshi T."/>
            <person name="Mitsuboshi M."/>
            <person name="Nishizawa T."/>
        </authorList>
    </citation>
    <scope>NUCLEOTIDE SEQUENCE</scope>
    <source>
        <strain evidence="7">CMC57</strain>
    </source>
</reference>
<evidence type="ECO:0000256" key="2">
    <source>
        <dbReference type="ARBA" id="ARBA00022576"/>
    </source>
</evidence>
<dbReference type="InterPro" id="IPR015422">
    <property type="entry name" value="PyrdxlP-dep_Trfase_small"/>
</dbReference>
<evidence type="ECO:0000256" key="6">
    <source>
        <dbReference type="PIRSR" id="PIRSR000390-2"/>
    </source>
</evidence>
<dbReference type="PANTHER" id="PTHR30244:SF34">
    <property type="entry name" value="DTDP-4-AMINO-4,6-DIDEOXYGALACTOSE TRANSAMINASE"/>
    <property type="match status" value="1"/>
</dbReference>
<dbReference type="InterPro" id="IPR015421">
    <property type="entry name" value="PyrdxlP-dep_Trfase_major"/>
</dbReference>
<evidence type="ECO:0000256" key="3">
    <source>
        <dbReference type="ARBA" id="ARBA00022898"/>
    </source>
</evidence>
<dbReference type="PIRSF" id="PIRSF000390">
    <property type="entry name" value="PLP_StrS"/>
    <property type="match status" value="1"/>
</dbReference>
<dbReference type="Gene3D" id="3.40.640.10">
    <property type="entry name" value="Type I PLP-dependent aspartate aminotransferase-like (Major domain)"/>
    <property type="match status" value="1"/>
</dbReference>
<evidence type="ECO:0000256" key="4">
    <source>
        <dbReference type="ARBA" id="ARBA00038398"/>
    </source>
</evidence>
<comment type="similarity">
    <text evidence="4">Belongs to the DegT/DnrJ/EryC1 family. L-glutamine:2-deoxy-scyllo-inosose/scyllo-inosose aminotransferase subfamily.</text>
</comment>
<dbReference type="GO" id="GO:0030170">
    <property type="term" value="F:pyridoxal phosphate binding"/>
    <property type="evidence" value="ECO:0007669"/>
    <property type="project" value="TreeGrafter"/>
</dbReference>
<dbReference type="EMBL" id="AP035881">
    <property type="protein sequence ID" value="BFP49803.1"/>
    <property type="molecule type" value="Genomic_DNA"/>
</dbReference>
<dbReference type="GO" id="GO:0000271">
    <property type="term" value="P:polysaccharide biosynthetic process"/>
    <property type="evidence" value="ECO:0007669"/>
    <property type="project" value="TreeGrafter"/>
</dbReference>
<dbReference type="Pfam" id="PF01041">
    <property type="entry name" value="DegT_DnrJ_EryC1"/>
    <property type="match status" value="1"/>
</dbReference>
<evidence type="ECO:0000256" key="5">
    <source>
        <dbReference type="PIRSR" id="PIRSR000390-1"/>
    </source>
</evidence>
<dbReference type="RefSeq" id="WP_407991866.1">
    <property type="nucleotide sequence ID" value="NZ_AP035881.2"/>
</dbReference>
<evidence type="ECO:0000256" key="1">
    <source>
        <dbReference type="ARBA" id="ARBA00001933"/>
    </source>
</evidence>
<dbReference type="InterPro" id="IPR000653">
    <property type="entry name" value="DegT/StrS_aminotransferase"/>
</dbReference>
<dbReference type="AlphaFoldDB" id="A0AB33KD58"/>
<dbReference type="Gene3D" id="3.90.1150.10">
    <property type="entry name" value="Aspartate Aminotransferase, domain 1"/>
    <property type="match status" value="1"/>
</dbReference>
<sequence length="374" mass="39409">MAVSPARVVFSESDRAAVAAAVTESLSTGALTLGPQTERFEASFAAVHEASHAVAVASGTAALEIALRCVGVAGREVVVPANTFYATAAAVVHAGGRPVLADIEASTFALSTESVEAALSADTAAVVLVHIGGLITPAVDELRRLCDARGIALVEDAAHAHGCSYLGRPAGSFGLAGAFSFYPTKVVTSGEGGMILTESAVLRDEARIHRDQGKGTFGANLHVRHGASWRLSEPNAAIGEVHLRRLKEFIEVRRSVAERYTAALAPLDGLDPLVEPPGCRSNFYKYVVLLPAGVDRARFKSELRERFDVRLAGEVYELPLHRQPVFADLAHGSLPVAEDVCARHVCLPVHSDMTDDEVDQVITAVTAVHVDLAG</sequence>
<evidence type="ECO:0000313" key="7">
    <source>
        <dbReference type="EMBL" id="BFP49803.1"/>
    </source>
</evidence>
<dbReference type="InterPro" id="IPR015424">
    <property type="entry name" value="PyrdxlP-dep_Trfase"/>
</dbReference>
<accession>A0AB33KD58</accession>
<dbReference type="SUPFAM" id="SSF53383">
    <property type="entry name" value="PLP-dependent transferases"/>
    <property type="match status" value="1"/>
</dbReference>
<dbReference type="PANTHER" id="PTHR30244">
    <property type="entry name" value="TRANSAMINASE"/>
    <property type="match status" value="1"/>
</dbReference>
<keyword evidence="2 7" id="KW-0808">Transferase</keyword>
<organism evidence="7">
    <name type="scientific">Kitasatospora sp. CMC57</name>
    <dbReference type="NCBI Taxonomy" id="3231513"/>
    <lineage>
        <taxon>Bacteria</taxon>
        <taxon>Bacillati</taxon>
        <taxon>Actinomycetota</taxon>
        <taxon>Actinomycetes</taxon>
        <taxon>Kitasatosporales</taxon>
        <taxon>Streptomycetaceae</taxon>
        <taxon>Kitasatospora</taxon>
    </lineage>
</organism>
<keyword evidence="2 7" id="KW-0032">Aminotransferase</keyword>
<comment type="cofactor">
    <cofactor evidence="1">
        <name>pyridoxal 5'-phosphate</name>
        <dbReference type="ChEBI" id="CHEBI:597326"/>
    </cofactor>
</comment>
<gene>
    <name evidence="7" type="ORF">KCMC57_61710</name>
</gene>
<feature type="active site" description="Proton acceptor" evidence="5">
    <location>
        <position position="185"/>
    </location>
</feature>
<protein>
    <submittedName>
        <fullName evidence="7">DegT/DnrJ/EryC1/StrS family aminotransferase</fullName>
    </submittedName>
</protein>
<keyword evidence="3 6" id="KW-0663">Pyridoxal phosphate</keyword>
<dbReference type="CDD" id="cd00616">
    <property type="entry name" value="AHBA_syn"/>
    <property type="match status" value="1"/>
</dbReference>